<protein>
    <submittedName>
        <fullName evidence="3">Uncharacterized protein</fullName>
    </submittedName>
</protein>
<evidence type="ECO:0000256" key="2">
    <source>
        <dbReference type="SAM" id="Phobius"/>
    </source>
</evidence>
<reference evidence="3" key="1">
    <citation type="submission" date="2020-11" db="EMBL/GenBank/DDBJ databases">
        <authorList>
            <person name="Tran Van P."/>
        </authorList>
    </citation>
    <scope>NUCLEOTIDE SEQUENCE</scope>
</reference>
<evidence type="ECO:0000313" key="3">
    <source>
        <dbReference type="EMBL" id="CAD7396581.1"/>
    </source>
</evidence>
<accession>A0A7R9GSS3</accession>
<feature type="region of interest" description="Disordered" evidence="1">
    <location>
        <begin position="128"/>
        <end position="179"/>
    </location>
</feature>
<dbReference type="SUPFAM" id="SSF53187">
    <property type="entry name" value="Zn-dependent exopeptidases"/>
    <property type="match status" value="1"/>
</dbReference>
<keyword evidence="2" id="KW-0812">Transmembrane</keyword>
<keyword evidence="2" id="KW-1133">Transmembrane helix</keyword>
<dbReference type="EMBL" id="OD000240">
    <property type="protein sequence ID" value="CAD7396581.1"/>
    <property type="molecule type" value="Genomic_DNA"/>
</dbReference>
<organism evidence="3">
    <name type="scientific">Timema poppense</name>
    <name type="common">Walking stick</name>
    <dbReference type="NCBI Taxonomy" id="170557"/>
    <lineage>
        <taxon>Eukaryota</taxon>
        <taxon>Metazoa</taxon>
        <taxon>Ecdysozoa</taxon>
        <taxon>Arthropoda</taxon>
        <taxon>Hexapoda</taxon>
        <taxon>Insecta</taxon>
        <taxon>Pterygota</taxon>
        <taxon>Neoptera</taxon>
        <taxon>Polyneoptera</taxon>
        <taxon>Phasmatodea</taxon>
        <taxon>Timematodea</taxon>
        <taxon>Timematoidea</taxon>
        <taxon>Timematidae</taxon>
        <taxon>Timema</taxon>
    </lineage>
</organism>
<keyword evidence="2" id="KW-0472">Membrane</keyword>
<evidence type="ECO:0000256" key="1">
    <source>
        <dbReference type="SAM" id="MobiDB-lite"/>
    </source>
</evidence>
<feature type="transmembrane region" description="Helical" evidence="2">
    <location>
        <begin position="91"/>
        <end position="111"/>
    </location>
</feature>
<dbReference type="AlphaFoldDB" id="A0A7R9GSS3"/>
<name>A0A7R9GSS3_TIMPO</name>
<sequence>MVVQAARKFRLETWDDESGQLGAAIWARPTGRRDNWAPGQLGAKKVNCELSVSTKEAMGLLYIQGYRQTRRQLDRHDERLADIKRMKPSSWYSTTVLVVFFYLYVLAVQYIRAAEVLPDQGKVSFQNEAPRRLSPSEQRVLSRPDSPLALTSYGDGGGEESLDGGGESQDSGGESLRSVGVGSASLDRAVDYRPGYNLDPAYNQYYDSSQGTDPAYGLEFKYHDFEQLTKFLRTTSSQYPSLTALYSIGKSVQGRRHFMFTAGQTGLALDSGVRGNVFRVGA</sequence>
<proteinExistence type="predicted"/>
<gene>
    <name evidence="3" type="ORF">TPSB3V08_LOCUS729</name>
</gene>
<dbReference type="Gene3D" id="3.40.630.10">
    <property type="entry name" value="Zn peptidases"/>
    <property type="match status" value="1"/>
</dbReference>